<evidence type="ECO:0000256" key="1">
    <source>
        <dbReference type="ARBA" id="ARBA00022729"/>
    </source>
</evidence>
<evidence type="ECO:0000313" key="6">
    <source>
        <dbReference type="Proteomes" id="UP000823872"/>
    </source>
</evidence>
<dbReference type="SMART" id="SM00406">
    <property type="entry name" value="IGv"/>
    <property type="match status" value="1"/>
</dbReference>
<sequence length="174" mass="19301">MAGPVLPESARGIQLFCCVALCLLGTGPMDAEITQNPRYKVTGTGKRVILKCDQTENYDYMYWYRQDPGHGLKLIYYSNGFDSINKGDVPDGYAVSRKNMEDFPLVLESATSSQTSVYFCANSYSTVTHSCLLSAHKGWLETLSYPELARPGPDLSIQCCRPSLGQSHPDWKSP</sequence>
<dbReference type="InterPro" id="IPR013106">
    <property type="entry name" value="Ig_V-set"/>
</dbReference>
<keyword evidence="1 3" id="KW-0732">Signal</keyword>
<dbReference type="PANTHER" id="PTHR23268">
    <property type="entry name" value="T-CELL RECEPTOR BETA CHAIN"/>
    <property type="match status" value="1"/>
</dbReference>
<reference evidence="5 6" key="1">
    <citation type="submission" date="2021-02" db="EMBL/GenBank/DDBJ databases">
        <title>Safari Cat Assemblies.</title>
        <authorList>
            <person name="Bredemeyer K.R."/>
            <person name="Murphy W.J."/>
        </authorList>
    </citation>
    <scope>NUCLEOTIDE SEQUENCE [LARGE SCALE GENOMIC DNA]</scope>
</reference>
<dbReference type="InterPro" id="IPR050413">
    <property type="entry name" value="TCR_beta_variable"/>
</dbReference>
<evidence type="ECO:0000256" key="3">
    <source>
        <dbReference type="SAM" id="SignalP"/>
    </source>
</evidence>
<dbReference type="InterPro" id="IPR013783">
    <property type="entry name" value="Ig-like_fold"/>
</dbReference>
<gene>
    <name evidence="5" type="primary">PHPT1</name>
</gene>
<feature type="signal peptide" evidence="3">
    <location>
        <begin position="1"/>
        <end position="31"/>
    </location>
</feature>
<evidence type="ECO:0000259" key="4">
    <source>
        <dbReference type="SMART" id="SM00406"/>
    </source>
</evidence>
<dbReference type="SUPFAM" id="SSF48726">
    <property type="entry name" value="Immunoglobulin"/>
    <property type="match status" value="1"/>
</dbReference>
<dbReference type="GeneTree" id="ENSGT00940000154542"/>
<feature type="chain" id="PRO_5045748942" description="Immunoglobulin V-set domain-containing protein" evidence="3">
    <location>
        <begin position="32"/>
        <end position="174"/>
    </location>
</feature>
<dbReference type="Ensembl" id="ENSFCTT00005058025.1">
    <property type="protein sequence ID" value="ENSFCTP00005042617.1"/>
    <property type="gene ID" value="ENSFCTG00005020204.1"/>
</dbReference>
<protein>
    <recommendedName>
        <fullName evidence="4">Immunoglobulin V-set domain-containing protein</fullName>
    </recommendedName>
</protein>
<proteinExistence type="predicted"/>
<reference evidence="5" key="3">
    <citation type="submission" date="2025-09" db="UniProtKB">
        <authorList>
            <consortium name="Ensembl"/>
        </authorList>
    </citation>
    <scope>IDENTIFICATION</scope>
    <source>
        <strain evidence="5">breed Abyssinian</strain>
    </source>
</reference>
<organism evidence="5 6">
    <name type="scientific">Felis catus</name>
    <name type="common">Cat</name>
    <name type="synonym">Felis silvestris catus</name>
    <dbReference type="NCBI Taxonomy" id="9685"/>
    <lineage>
        <taxon>Eukaryota</taxon>
        <taxon>Metazoa</taxon>
        <taxon>Chordata</taxon>
        <taxon>Craniata</taxon>
        <taxon>Vertebrata</taxon>
        <taxon>Euteleostomi</taxon>
        <taxon>Mammalia</taxon>
        <taxon>Eutheria</taxon>
        <taxon>Laurasiatheria</taxon>
        <taxon>Carnivora</taxon>
        <taxon>Feliformia</taxon>
        <taxon>Felidae</taxon>
        <taxon>Felinae</taxon>
        <taxon>Felis</taxon>
    </lineage>
</organism>
<reference evidence="5" key="2">
    <citation type="submission" date="2025-08" db="UniProtKB">
        <authorList>
            <consortium name="Ensembl"/>
        </authorList>
    </citation>
    <scope>IDENTIFICATION</scope>
    <source>
        <strain evidence="5">breed Abyssinian</strain>
    </source>
</reference>
<feature type="domain" description="Immunoglobulin V-set" evidence="4">
    <location>
        <begin position="47"/>
        <end position="122"/>
    </location>
</feature>
<keyword evidence="2" id="KW-0391">Immunity</keyword>
<dbReference type="Gene3D" id="2.60.40.10">
    <property type="entry name" value="Immunoglobulins"/>
    <property type="match status" value="1"/>
</dbReference>
<accession>A0ABI7Z6E0</accession>
<dbReference type="PANTHER" id="PTHR23268:SF42">
    <property type="entry name" value="T CELL RECEPTOR BETA VARIABLE 10-1-RELATED"/>
    <property type="match status" value="1"/>
</dbReference>
<evidence type="ECO:0000256" key="2">
    <source>
        <dbReference type="ARBA" id="ARBA00022859"/>
    </source>
</evidence>
<dbReference type="InterPro" id="IPR036179">
    <property type="entry name" value="Ig-like_dom_sf"/>
</dbReference>
<dbReference type="Proteomes" id="UP000823872">
    <property type="component" value="Chromosome A2"/>
</dbReference>
<evidence type="ECO:0000313" key="5">
    <source>
        <dbReference type="Ensembl" id="ENSFCTP00005042617.1"/>
    </source>
</evidence>
<dbReference type="Pfam" id="PF07686">
    <property type="entry name" value="V-set"/>
    <property type="match status" value="1"/>
</dbReference>
<name>A0ABI7Z6E0_FELCA</name>
<keyword evidence="6" id="KW-1185">Reference proteome</keyword>